<organism evidence="7 8">
    <name type="scientific">Anolis carolinensis</name>
    <name type="common">Green anole</name>
    <name type="synonym">American chameleon</name>
    <dbReference type="NCBI Taxonomy" id="28377"/>
    <lineage>
        <taxon>Eukaryota</taxon>
        <taxon>Metazoa</taxon>
        <taxon>Chordata</taxon>
        <taxon>Craniata</taxon>
        <taxon>Vertebrata</taxon>
        <taxon>Euteleostomi</taxon>
        <taxon>Lepidosauria</taxon>
        <taxon>Squamata</taxon>
        <taxon>Bifurcata</taxon>
        <taxon>Unidentata</taxon>
        <taxon>Episquamata</taxon>
        <taxon>Toxicofera</taxon>
        <taxon>Iguania</taxon>
        <taxon>Dactyloidae</taxon>
        <taxon>Anolis</taxon>
    </lineage>
</organism>
<dbReference type="InterPro" id="IPR027417">
    <property type="entry name" value="P-loop_NTPase"/>
</dbReference>
<dbReference type="OrthoDB" id="2386686at2759"/>
<evidence type="ECO:0000256" key="3">
    <source>
        <dbReference type="ARBA" id="ARBA00016382"/>
    </source>
</evidence>
<keyword evidence="8" id="KW-1185">Reference proteome</keyword>
<evidence type="ECO:0000256" key="6">
    <source>
        <dbReference type="ARBA" id="ARBA00023328"/>
    </source>
</evidence>
<dbReference type="InParanoid" id="A0A803TL21"/>
<evidence type="ECO:0000313" key="8">
    <source>
        <dbReference type="Proteomes" id="UP000001646"/>
    </source>
</evidence>
<dbReference type="GO" id="GO:0005634">
    <property type="term" value="C:nucleus"/>
    <property type="evidence" value="ECO:0007669"/>
    <property type="project" value="UniProtKB-SubCell"/>
</dbReference>
<dbReference type="Pfam" id="PF11111">
    <property type="entry name" value="CENP-M"/>
    <property type="match status" value="1"/>
</dbReference>
<evidence type="ECO:0000256" key="1">
    <source>
        <dbReference type="ARBA" id="ARBA00004123"/>
    </source>
</evidence>
<proteinExistence type="predicted"/>
<protein>
    <recommendedName>
        <fullName evidence="3">Centromere protein M</fullName>
    </recommendedName>
</protein>
<dbReference type="PANTHER" id="PTHR34436:SF1">
    <property type="entry name" value="CENTROMERE PROTEIN M"/>
    <property type="match status" value="1"/>
</dbReference>
<gene>
    <name evidence="7" type="primary">CENPM</name>
</gene>
<name>A0A803TL21_ANOCA</name>
<keyword evidence="4" id="KW-0158">Chromosome</keyword>
<sequence length="182" mass="20438">MTTLAAFEKLPTLNSATILLVGTNSVFQQQLAEAILKEKQDLKINIHLTTFLPLPTERDHIRPRIDLIVFIIDIQSKYSFKEIEASLLHVDANFFLGKVCFLTTGVGRMDQMSVDMNAVLKLADRYCSPVLFCELECEKIRIATAQRLIRMLQICSGHLPGVSALSFSTLMKNLNNDSSFMA</sequence>
<keyword evidence="5" id="KW-0539">Nucleus</keyword>
<dbReference type="GeneTree" id="ENSGT00390000017504"/>
<evidence type="ECO:0000256" key="2">
    <source>
        <dbReference type="ARBA" id="ARBA00004584"/>
    </source>
</evidence>
<comment type="subcellular location">
    <subcellularLocation>
        <location evidence="2">Chromosome</location>
        <location evidence="2">Centromere</location>
    </subcellularLocation>
    <subcellularLocation>
        <location evidence="1">Nucleus</location>
    </subcellularLocation>
</comment>
<evidence type="ECO:0000313" key="7">
    <source>
        <dbReference type="Ensembl" id="ENSACAP00000035911.1"/>
    </source>
</evidence>
<evidence type="ECO:0000256" key="5">
    <source>
        <dbReference type="ARBA" id="ARBA00023242"/>
    </source>
</evidence>
<dbReference type="Gene3D" id="3.40.50.300">
    <property type="entry name" value="P-loop containing nucleotide triphosphate hydrolases"/>
    <property type="match status" value="1"/>
</dbReference>
<dbReference type="GeneID" id="100552856"/>
<dbReference type="PANTHER" id="PTHR34436">
    <property type="entry name" value="CENTROMERE PROTEIN M"/>
    <property type="match status" value="1"/>
</dbReference>
<reference evidence="7 8" key="1">
    <citation type="submission" date="2009-12" db="EMBL/GenBank/DDBJ databases">
        <title>The Genome Sequence of Anolis carolinensis (Green Anole Lizard).</title>
        <authorList>
            <consortium name="The Genome Sequencing Platform"/>
            <person name="Di Palma F."/>
            <person name="Alfoldi J."/>
            <person name="Heiman D."/>
            <person name="Young S."/>
            <person name="Grabherr M."/>
            <person name="Johnson J."/>
            <person name="Lander E.S."/>
            <person name="Lindblad-Toh K."/>
        </authorList>
    </citation>
    <scope>NUCLEOTIDE SEQUENCE [LARGE SCALE GENOMIC DNA]</scope>
    <source>
        <strain evidence="7 8">JBL SC #1</strain>
    </source>
</reference>
<dbReference type="KEGG" id="acs:100552856"/>
<evidence type="ECO:0000256" key="4">
    <source>
        <dbReference type="ARBA" id="ARBA00022454"/>
    </source>
</evidence>
<keyword evidence="6" id="KW-0137">Centromere</keyword>
<dbReference type="RefSeq" id="XP_003221051.1">
    <property type="nucleotide sequence ID" value="XM_003221003.4"/>
</dbReference>
<dbReference type="CTD" id="79019"/>
<dbReference type="Proteomes" id="UP000001646">
    <property type="component" value="Chromosome 5"/>
</dbReference>
<dbReference type="FunCoup" id="A0A803TL21">
    <property type="interactions" value="186"/>
</dbReference>
<reference evidence="7" key="2">
    <citation type="submission" date="2025-08" db="UniProtKB">
        <authorList>
            <consortium name="Ensembl"/>
        </authorList>
    </citation>
    <scope>IDENTIFICATION</scope>
</reference>
<dbReference type="GO" id="GO:0000939">
    <property type="term" value="C:inner kinetochore"/>
    <property type="evidence" value="ECO:0007669"/>
    <property type="project" value="Ensembl"/>
</dbReference>
<accession>A0A803TL21</accession>
<dbReference type="Ensembl" id="ENSACAT00000043718.1">
    <property type="protein sequence ID" value="ENSACAP00000035911.1"/>
    <property type="gene ID" value="ENSACAG00000039773.1"/>
</dbReference>
<dbReference type="AlphaFoldDB" id="A0A803TL21"/>
<reference evidence="7" key="3">
    <citation type="submission" date="2025-09" db="UniProtKB">
        <authorList>
            <consortium name="Ensembl"/>
        </authorList>
    </citation>
    <scope>IDENTIFICATION</scope>
</reference>
<dbReference type="InterPro" id="IPR020987">
    <property type="entry name" value="Centromere_Cenp-M"/>
</dbReference>